<evidence type="ECO:0000313" key="11">
    <source>
        <dbReference type="Proteomes" id="UP000267029"/>
    </source>
</evidence>
<evidence type="ECO:0000256" key="8">
    <source>
        <dbReference type="ARBA" id="ARBA00024363"/>
    </source>
</evidence>
<dbReference type="WBParaSite" id="MCU_010701-RA">
    <property type="protein sequence ID" value="MCU_010701-RA"/>
    <property type="gene ID" value="MCU_010701"/>
</dbReference>
<dbReference type="PROSITE" id="PS00211">
    <property type="entry name" value="ABC_TRANSPORTER_1"/>
    <property type="match status" value="1"/>
</dbReference>
<evidence type="ECO:0000256" key="2">
    <source>
        <dbReference type="ARBA" id="ARBA00022448"/>
    </source>
</evidence>
<comment type="subcellular location">
    <subcellularLocation>
        <location evidence="1">Membrane</location>
        <topology evidence="1">Multi-pass membrane protein</topology>
    </subcellularLocation>
</comment>
<dbReference type="InterPro" id="IPR036640">
    <property type="entry name" value="ABC1_TM_sf"/>
</dbReference>
<dbReference type="AlphaFoldDB" id="A0A0R3U8U1"/>
<reference evidence="12" key="2">
    <citation type="submission" date="2019-11" db="UniProtKB">
        <authorList>
            <consortium name="WormBaseParasite"/>
        </authorList>
    </citation>
    <scope>IDENTIFICATION</scope>
</reference>
<keyword evidence="7" id="KW-0472">Membrane</keyword>
<evidence type="ECO:0000256" key="3">
    <source>
        <dbReference type="ARBA" id="ARBA00022692"/>
    </source>
</evidence>
<keyword evidence="11" id="KW-1185">Reference proteome</keyword>
<dbReference type="PROSITE" id="PS50893">
    <property type="entry name" value="ABC_TRANSPORTER_2"/>
    <property type="match status" value="1"/>
</dbReference>
<dbReference type="SUPFAM" id="SSF52540">
    <property type="entry name" value="P-loop containing nucleoside triphosphate hydrolases"/>
    <property type="match status" value="1"/>
</dbReference>
<evidence type="ECO:0000259" key="9">
    <source>
        <dbReference type="PROSITE" id="PS50893"/>
    </source>
</evidence>
<dbReference type="GO" id="GO:0005524">
    <property type="term" value="F:ATP binding"/>
    <property type="evidence" value="ECO:0007669"/>
    <property type="project" value="UniProtKB-KW"/>
</dbReference>
<evidence type="ECO:0000256" key="6">
    <source>
        <dbReference type="ARBA" id="ARBA00022989"/>
    </source>
</evidence>
<evidence type="ECO:0000313" key="10">
    <source>
        <dbReference type="EMBL" id="VDD77317.1"/>
    </source>
</evidence>
<keyword evidence="4" id="KW-0547">Nucleotide-binding</keyword>
<keyword evidence="5" id="KW-0067">ATP-binding</keyword>
<dbReference type="InterPro" id="IPR017871">
    <property type="entry name" value="ABC_transporter-like_CS"/>
</dbReference>
<proteinExistence type="inferred from homology"/>
<dbReference type="GO" id="GO:0005774">
    <property type="term" value="C:vacuolar membrane"/>
    <property type="evidence" value="ECO:0007669"/>
    <property type="project" value="TreeGrafter"/>
</dbReference>
<reference evidence="10 11" key="1">
    <citation type="submission" date="2018-10" db="EMBL/GenBank/DDBJ databases">
        <authorList>
            <consortium name="Pathogen Informatics"/>
        </authorList>
    </citation>
    <scope>NUCLEOTIDE SEQUENCE [LARGE SCALE GENOMIC DNA]</scope>
</reference>
<dbReference type="GO" id="GO:0020037">
    <property type="term" value="F:heme binding"/>
    <property type="evidence" value="ECO:0007669"/>
    <property type="project" value="TreeGrafter"/>
</dbReference>
<dbReference type="InterPro" id="IPR003593">
    <property type="entry name" value="AAA+_ATPase"/>
</dbReference>
<dbReference type="InterPro" id="IPR003439">
    <property type="entry name" value="ABC_transporter-like_ATP-bd"/>
</dbReference>
<keyword evidence="3" id="KW-0812">Transmembrane</keyword>
<dbReference type="PANTHER" id="PTHR24221">
    <property type="entry name" value="ATP-BINDING CASSETTE SUB-FAMILY B"/>
    <property type="match status" value="1"/>
</dbReference>
<dbReference type="GO" id="GO:0015439">
    <property type="term" value="F:ABC-type heme transporter activity"/>
    <property type="evidence" value="ECO:0007669"/>
    <property type="project" value="TreeGrafter"/>
</dbReference>
<dbReference type="SMART" id="SM00382">
    <property type="entry name" value="AAA"/>
    <property type="match status" value="1"/>
</dbReference>
<dbReference type="Proteomes" id="UP000267029">
    <property type="component" value="Unassembled WGS sequence"/>
</dbReference>
<dbReference type="InterPro" id="IPR039421">
    <property type="entry name" value="Type_1_exporter"/>
</dbReference>
<dbReference type="STRING" id="53468.A0A0R3U8U1"/>
<protein>
    <submittedName>
        <fullName evidence="12">ABC transporter domain-containing protein</fullName>
    </submittedName>
</protein>
<dbReference type="InterPro" id="IPR027417">
    <property type="entry name" value="P-loop_NTPase"/>
</dbReference>
<dbReference type="OrthoDB" id="6500128at2759"/>
<evidence type="ECO:0000256" key="7">
    <source>
        <dbReference type="ARBA" id="ARBA00023136"/>
    </source>
</evidence>
<dbReference type="FunFam" id="3.40.50.300:FF:000186">
    <property type="entry name" value="ATP-binding cassette sub-family B member 7, mitochondrial"/>
    <property type="match status" value="1"/>
</dbReference>
<comment type="similarity">
    <text evidence="8">Belongs to the ABC transporter superfamily. ABCB family. Heavy Metal importer (TC 3.A.1.210) subfamily.</text>
</comment>
<dbReference type="PANTHER" id="PTHR24221:SF654">
    <property type="entry name" value="ATP-BINDING CASSETTE SUB-FAMILY B MEMBER 6"/>
    <property type="match status" value="1"/>
</dbReference>
<organism evidence="12">
    <name type="scientific">Mesocestoides corti</name>
    <name type="common">Flatworm</name>
    <dbReference type="NCBI Taxonomy" id="53468"/>
    <lineage>
        <taxon>Eukaryota</taxon>
        <taxon>Metazoa</taxon>
        <taxon>Spiralia</taxon>
        <taxon>Lophotrochozoa</taxon>
        <taxon>Platyhelminthes</taxon>
        <taxon>Cestoda</taxon>
        <taxon>Eucestoda</taxon>
        <taxon>Cyclophyllidea</taxon>
        <taxon>Mesocestoididae</taxon>
        <taxon>Mesocestoides</taxon>
    </lineage>
</organism>
<evidence type="ECO:0000256" key="4">
    <source>
        <dbReference type="ARBA" id="ARBA00022741"/>
    </source>
</evidence>
<dbReference type="CDD" id="cd03253">
    <property type="entry name" value="ABCC_ATM1_transporter"/>
    <property type="match status" value="1"/>
</dbReference>
<evidence type="ECO:0000256" key="1">
    <source>
        <dbReference type="ARBA" id="ARBA00004141"/>
    </source>
</evidence>
<sequence>MENMFELLDDNTCVSDPPNASRLAVSGGKIEFRNVSFSYVPERPILKNISFTVMPGKKVALVGQTGSGKSTVVRLLFRFYSPLSGEILIDEQDISHVTESSLRQAIGVVPQDTVLFNDTIAYNIRYGRHSASPEEVQGAARAAELHERLQDFPDGYDTLVGERGLKLSGGEKQRVAIARTILKGPQIVLLDEATSALDTATERLIQESLEKICENRTTIMIAHRLSTVRNADEILVMHQGEIVERGNHEELLAVPDGRYASLWLEQSSHDTIKSSSS</sequence>
<dbReference type="Gene3D" id="1.20.1560.10">
    <property type="entry name" value="ABC transporter type 1, transmembrane domain"/>
    <property type="match status" value="1"/>
</dbReference>
<feature type="domain" description="ABC transporter" evidence="9">
    <location>
        <begin position="30"/>
        <end position="264"/>
    </location>
</feature>
<evidence type="ECO:0000256" key="5">
    <source>
        <dbReference type="ARBA" id="ARBA00022840"/>
    </source>
</evidence>
<dbReference type="GO" id="GO:0016887">
    <property type="term" value="F:ATP hydrolysis activity"/>
    <property type="evidence" value="ECO:0007669"/>
    <property type="project" value="InterPro"/>
</dbReference>
<evidence type="ECO:0000313" key="12">
    <source>
        <dbReference type="WBParaSite" id="MCU_010701-RA"/>
    </source>
</evidence>
<name>A0A0R3U8U1_MESCO</name>
<gene>
    <name evidence="10" type="ORF">MCOS_LOCUS3320</name>
</gene>
<dbReference type="Pfam" id="PF00005">
    <property type="entry name" value="ABC_tran"/>
    <property type="match status" value="1"/>
</dbReference>
<accession>A0A0R3U8U1</accession>
<keyword evidence="6" id="KW-1133">Transmembrane helix</keyword>
<dbReference type="EMBL" id="UXSR01000728">
    <property type="protein sequence ID" value="VDD77317.1"/>
    <property type="molecule type" value="Genomic_DNA"/>
</dbReference>
<dbReference type="Gene3D" id="3.40.50.300">
    <property type="entry name" value="P-loop containing nucleotide triphosphate hydrolases"/>
    <property type="match status" value="1"/>
</dbReference>
<keyword evidence="2" id="KW-0813">Transport</keyword>